<evidence type="ECO:0000256" key="1">
    <source>
        <dbReference type="SAM" id="Phobius"/>
    </source>
</evidence>
<keyword evidence="1" id="KW-0472">Membrane</keyword>
<feature type="transmembrane region" description="Helical" evidence="1">
    <location>
        <begin position="72"/>
        <end position="93"/>
    </location>
</feature>
<protein>
    <submittedName>
        <fullName evidence="2">Uncharacterized protein</fullName>
    </submittedName>
</protein>
<dbReference type="Gramene" id="A03p43460.2_BraZ1">
    <property type="protein sequence ID" value="A03p43460.2_BraZ1.CDS"/>
    <property type="gene ID" value="A03g43460.2_BraZ1"/>
</dbReference>
<name>A0A8D9GLT8_BRACM</name>
<proteinExistence type="predicted"/>
<accession>A0A8D9GLT8</accession>
<gene>
    <name evidence="2" type="ORF">BRAPAZ1V2_A03P43460.2</name>
</gene>
<reference evidence="2 3" key="1">
    <citation type="submission" date="2021-07" db="EMBL/GenBank/DDBJ databases">
        <authorList>
            <consortium name="Genoscope - CEA"/>
            <person name="William W."/>
        </authorList>
    </citation>
    <scope>NUCLEOTIDE SEQUENCE [LARGE SCALE GENOMIC DNA]</scope>
</reference>
<feature type="transmembrane region" description="Helical" evidence="1">
    <location>
        <begin position="100"/>
        <end position="122"/>
    </location>
</feature>
<dbReference type="AlphaFoldDB" id="A0A8D9GLT8"/>
<keyword evidence="1" id="KW-0812">Transmembrane</keyword>
<evidence type="ECO:0000313" key="2">
    <source>
        <dbReference type="EMBL" id="CAG7883003.1"/>
    </source>
</evidence>
<sequence>MQDIIEVLIGGGSAREGLIAGDVSAASFGEVLCAPFGVGEVQLWFSLVRWSLMVFNSEAGLRQLGFLWPLEAAGLASCFVISDLFVKALVIVLPGVKRPLITWLVLLVSSAFTCPLTPVHGFHNLDFDLWFSEITNVEMVLGRVIDRLRDVAVRSSRFLFGSWRH</sequence>
<dbReference type="EMBL" id="LS974619">
    <property type="protein sequence ID" value="CAG7883003.1"/>
    <property type="molecule type" value="Genomic_DNA"/>
</dbReference>
<dbReference type="Proteomes" id="UP000694005">
    <property type="component" value="Chromosome A03"/>
</dbReference>
<keyword evidence="1" id="KW-1133">Transmembrane helix</keyword>
<evidence type="ECO:0000313" key="3">
    <source>
        <dbReference type="Proteomes" id="UP000694005"/>
    </source>
</evidence>
<organism evidence="2 3">
    <name type="scientific">Brassica campestris</name>
    <name type="common">Field mustard</name>
    <dbReference type="NCBI Taxonomy" id="3711"/>
    <lineage>
        <taxon>Eukaryota</taxon>
        <taxon>Viridiplantae</taxon>
        <taxon>Streptophyta</taxon>
        <taxon>Embryophyta</taxon>
        <taxon>Tracheophyta</taxon>
        <taxon>Spermatophyta</taxon>
        <taxon>Magnoliopsida</taxon>
        <taxon>eudicotyledons</taxon>
        <taxon>Gunneridae</taxon>
        <taxon>Pentapetalae</taxon>
        <taxon>rosids</taxon>
        <taxon>malvids</taxon>
        <taxon>Brassicales</taxon>
        <taxon>Brassicaceae</taxon>
        <taxon>Brassiceae</taxon>
        <taxon>Brassica</taxon>
    </lineage>
</organism>